<dbReference type="Pfam" id="PF03621">
    <property type="entry name" value="MbtH"/>
    <property type="match status" value="1"/>
</dbReference>
<accession>A0A839DTH7</accession>
<dbReference type="EMBL" id="JACGWZ010000003">
    <property type="protein sequence ID" value="MBA8825272.1"/>
    <property type="molecule type" value="Genomic_DNA"/>
</dbReference>
<dbReference type="SMART" id="SM00923">
    <property type="entry name" value="MbtH"/>
    <property type="match status" value="1"/>
</dbReference>
<dbReference type="Gene3D" id="3.90.820.10">
    <property type="entry name" value="Structural Genomics, Unknown Function 30-nov-00 1gh9 Mol_id"/>
    <property type="match status" value="1"/>
</dbReference>
<dbReference type="PANTHER" id="PTHR38444">
    <property type="entry name" value="ENTEROBACTIN BIOSYNTHESIS PROTEIN YBDZ"/>
    <property type="match status" value="1"/>
</dbReference>
<reference evidence="3 4" key="1">
    <citation type="submission" date="2020-07" db="EMBL/GenBank/DDBJ databases">
        <title>Sequencing the genomes of 1000 actinobacteria strains.</title>
        <authorList>
            <person name="Klenk H.-P."/>
        </authorList>
    </citation>
    <scope>NUCLEOTIDE SEQUENCE [LARGE SCALE GENOMIC DNA]</scope>
    <source>
        <strain evidence="3 4">DSM 45975</strain>
    </source>
</reference>
<evidence type="ECO:0000313" key="3">
    <source>
        <dbReference type="EMBL" id="MBA8825272.1"/>
    </source>
</evidence>
<evidence type="ECO:0000256" key="1">
    <source>
        <dbReference type="SAM" id="MobiDB-lite"/>
    </source>
</evidence>
<feature type="compositionally biased region" description="Low complexity" evidence="1">
    <location>
        <begin position="59"/>
        <end position="70"/>
    </location>
</feature>
<organism evidence="3 4">
    <name type="scientific">Halosaccharopolyspora lacisalsi</name>
    <dbReference type="NCBI Taxonomy" id="1000566"/>
    <lineage>
        <taxon>Bacteria</taxon>
        <taxon>Bacillati</taxon>
        <taxon>Actinomycetota</taxon>
        <taxon>Actinomycetes</taxon>
        <taxon>Pseudonocardiales</taxon>
        <taxon>Pseudonocardiaceae</taxon>
        <taxon>Halosaccharopolyspora</taxon>
    </lineage>
</organism>
<dbReference type="GO" id="GO:0019290">
    <property type="term" value="P:siderophore biosynthetic process"/>
    <property type="evidence" value="ECO:0007669"/>
    <property type="project" value="TreeGrafter"/>
</dbReference>
<evidence type="ECO:0000313" key="4">
    <source>
        <dbReference type="Proteomes" id="UP000569329"/>
    </source>
</evidence>
<dbReference type="SUPFAM" id="SSF160582">
    <property type="entry name" value="MbtH-like"/>
    <property type="match status" value="1"/>
</dbReference>
<evidence type="ECO:0000259" key="2">
    <source>
        <dbReference type="SMART" id="SM00923"/>
    </source>
</evidence>
<dbReference type="AlphaFoldDB" id="A0A839DTH7"/>
<dbReference type="InterPro" id="IPR005153">
    <property type="entry name" value="MbtH-like_dom"/>
</dbReference>
<dbReference type="PANTHER" id="PTHR38444:SF1">
    <property type="entry name" value="ENTEROBACTIN BIOSYNTHESIS PROTEIN YBDZ"/>
    <property type="match status" value="1"/>
</dbReference>
<protein>
    <submittedName>
        <fullName evidence="3">MbtH protein</fullName>
    </submittedName>
</protein>
<dbReference type="InterPro" id="IPR037407">
    <property type="entry name" value="MLP_fam"/>
</dbReference>
<dbReference type="GO" id="GO:0005829">
    <property type="term" value="C:cytosol"/>
    <property type="evidence" value="ECO:0007669"/>
    <property type="project" value="TreeGrafter"/>
</dbReference>
<name>A0A839DTH7_9PSEU</name>
<feature type="region of interest" description="Disordered" evidence="1">
    <location>
        <begin position="55"/>
        <end position="85"/>
    </location>
</feature>
<feature type="domain" description="MbtH-like" evidence="2">
    <location>
        <begin position="3"/>
        <end position="53"/>
    </location>
</feature>
<gene>
    <name evidence="3" type="ORF">FHX42_002623</name>
</gene>
<keyword evidence="4" id="KW-1185">Reference proteome</keyword>
<comment type="caution">
    <text evidence="3">The sequence shown here is derived from an EMBL/GenBank/DDBJ whole genome shotgun (WGS) entry which is preliminary data.</text>
</comment>
<sequence length="85" mass="9134">MTNPFDDPDASYYALVNDQDQYSLWPCSVEVPAGWTITHGPAGKQACLEHIESSWTDMRPAGAQRPPAARVDPTTPSSSAAQASN</sequence>
<dbReference type="Proteomes" id="UP000569329">
    <property type="component" value="Unassembled WGS sequence"/>
</dbReference>
<dbReference type="InterPro" id="IPR038020">
    <property type="entry name" value="MbtH-like_sf"/>
</dbReference>
<dbReference type="RefSeq" id="WP_182544478.1">
    <property type="nucleotide sequence ID" value="NZ_JACGWZ010000003.1"/>
</dbReference>
<proteinExistence type="predicted"/>